<name>A0A0E0KKL8_ORYPU</name>
<feature type="domain" description="NAC" evidence="6">
    <location>
        <begin position="159"/>
        <end position="319"/>
    </location>
</feature>
<dbReference type="Gene3D" id="2.170.150.80">
    <property type="entry name" value="NAC domain"/>
    <property type="match status" value="1"/>
</dbReference>
<dbReference type="eggNOG" id="ENOG502R4GC">
    <property type="taxonomic scope" value="Eukaryota"/>
</dbReference>
<feature type="compositionally biased region" description="Basic residues" evidence="5">
    <location>
        <begin position="82"/>
        <end position="91"/>
    </location>
</feature>
<evidence type="ECO:0000313" key="7">
    <source>
        <dbReference type="EnsemblPlants" id="OPUNC03G35650.2"/>
    </source>
</evidence>
<organism evidence="7">
    <name type="scientific">Oryza punctata</name>
    <name type="common">Red rice</name>
    <dbReference type="NCBI Taxonomy" id="4537"/>
    <lineage>
        <taxon>Eukaryota</taxon>
        <taxon>Viridiplantae</taxon>
        <taxon>Streptophyta</taxon>
        <taxon>Embryophyta</taxon>
        <taxon>Tracheophyta</taxon>
        <taxon>Spermatophyta</taxon>
        <taxon>Magnoliopsida</taxon>
        <taxon>Liliopsida</taxon>
        <taxon>Poales</taxon>
        <taxon>Poaceae</taxon>
        <taxon>BOP clade</taxon>
        <taxon>Oryzoideae</taxon>
        <taxon>Oryzeae</taxon>
        <taxon>Oryzinae</taxon>
        <taxon>Oryza</taxon>
    </lineage>
</organism>
<evidence type="ECO:0000259" key="6">
    <source>
        <dbReference type="PROSITE" id="PS51005"/>
    </source>
</evidence>
<keyword evidence="8" id="KW-1185">Reference proteome</keyword>
<dbReference type="PANTHER" id="PTHR31719:SF179">
    <property type="entry name" value="OS08G0148400 PROTEIN"/>
    <property type="match status" value="1"/>
</dbReference>
<dbReference type="Gramene" id="OPUNC03G35650.2">
    <property type="protein sequence ID" value="OPUNC03G35650.2"/>
    <property type="gene ID" value="OPUNC03G35650"/>
</dbReference>
<feature type="compositionally biased region" description="Basic and acidic residues" evidence="5">
    <location>
        <begin position="317"/>
        <end position="349"/>
    </location>
</feature>
<feature type="compositionally biased region" description="Low complexity" evidence="5">
    <location>
        <begin position="18"/>
        <end position="28"/>
    </location>
</feature>
<accession>A0A0E0KKL8</accession>
<feature type="region of interest" description="Disordered" evidence="5">
    <location>
        <begin position="317"/>
        <end position="358"/>
    </location>
</feature>
<dbReference type="Pfam" id="PF02365">
    <property type="entry name" value="NAM"/>
    <property type="match status" value="1"/>
</dbReference>
<keyword evidence="3" id="KW-0804">Transcription</keyword>
<dbReference type="STRING" id="4537.A0A0E0KKL8"/>
<dbReference type="HOGENOM" id="CLU_797829_0_0_1"/>
<dbReference type="PANTHER" id="PTHR31719">
    <property type="entry name" value="NAC TRANSCRIPTION FACTOR 56"/>
    <property type="match status" value="1"/>
</dbReference>
<reference evidence="7" key="2">
    <citation type="submission" date="2018-05" db="EMBL/GenBank/DDBJ databases">
        <title>OpunRS2 (Oryza punctata Reference Sequence Version 2).</title>
        <authorList>
            <person name="Zhang J."/>
            <person name="Kudrna D."/>
            <person name="Lee S."/>
            <person name="Talag J."/>
            <person name="Welchert J."/>
            <person name="Wing R.A."/>
        </authorList>
    </citation>
    <scope>NUCLEOTIDE SEQUENCE [LARGE SCALE GENOMIC DNA]</scope>
</reference>
<evidence type="ECO:0000256" key="5">
    <source>
        <dbReference type="SAM" id="MobiDB-lite"/>
    </source>
</evidence>
<feature type="region of interest" description="Disordered" evidence="5">
    <location>
        <begin position="69"/>
        <end position="120"/>
    </location>
</feature>
<dbReference type="PROSITE" id="PS51005">
    <property type="entry name" value="NAC"/>
    <property type="match status" value="1"/>
</dbReference>
<evidence type="ECO:0000256" key="3">
    <source>
        <dbReference type="ARBA" id="ARBA00023163"/>
    </source>
</evidence>
<keyword evidence="2" id="KW-0238">DNA-binding</keyword>
<dbReference type="InterPro" id="IPR003441">
    <property type="entry name" value="NAC-dom"/>
</dbReference>
<proteinExistence type="predicted"/>
<protein>
    <recommendedName>
        <fullName evidence="6">NAC domain-containing protein</fullName>
    </recommendedName>
</protein>
<sequence>MATSTKHLLPSQSKITFPSSPAAASSRDAPPRRPSRTRLAWPRKQAIPWRLPAPAHSAPLAATSGNNQAVVPDALPQEPAKRRPNYNRSRHYCPTQRCRQPRRRQPEQENNMDEAVAAGGEPPATSALAIIPRHDDVNQQDEVEAAGGDAGRPVFPYSDVPGVRFTPTDQELIVHFLKPKYILRDDMPTNIIKSLDVCKLNLDKLHGDLGLGESMYGAWYVFSPRNRYKEHAVRPARGIKTTTVVGGIPEVEQRGGQRRRRQRRDSQLISRVNTLMLALSHQPKGKATHWRMKEYRIPQFHIPLGQDSNRLGKCKVHEEGSKSDEGVQDRSVDDDRKTRDIEANKRDEDFSLLSLNGD</sequence>
<dbReference type="AlphaFoldDB" id="A0A0E0KKL8"/>
<dbReference type="SUPFAM" id="SSF101941">
    <property type="entry name" value="NAC domain"/>
    <property type="match status" value="1"/>
</dbReference>
<evidence type="ECO:0000313" key="8">
    <source>
        <dbReference type="Proteomes" id="UP000026962"/>
    </source>
</evidence>
<reference evidence="7" key="1">
    <citation type="submission" date="2015-04" db="UniProtKB">
        <authorList>
            <consortium name="EnsemblPlants"/>
        </authorList>
    </citation>
    <scope>IDENTIFICATION</scope>
</reference>
<dbReference type="InterPro" id="IPR036093">
    <property type="entry name" value="NAC_dom_sf"/>
</dbReference>
<evidence type="ECO:0000256" key="1">
    <source>
        <dbReference type="ARBA" id="ARBA00023015"/>
    </source>
</evidence>
<evidence type="ECO:0000256" key="4">
    <source>
        <dbReference type="ARBA" id="ARBA00023242"/>
    </source>
</evidence>
<dbReference type="GO" id="GO:0003677">
    <property type="term" value="F:DNA binding"/>
    <property type="evidence" value="ECO:0007669"/>
    <property type="project" value="UniProtKB-KW"/>
</dbReference>
<evidence type="ECO:0000256" key="2">
    <source>
        <dbReference type="ARBA" id="ARBA00023125"/>
    </source>
</evidence>
<keyword evidence="1" id="KW-0805">Transcription regulation</keyword>
<dbReference type="Proteomes" id="UP000026962">
    <property type="component" value="Chromosome 3"/>
</dbReference>
<feature type="region of interest" description="Disordered" evidence="5">
    <location>
        <begin position="1"/>
        <end position="50"/>
    </location>
</feature>
<dbReference type="GO" id="GO:0006355">
    <property type="term" value="P:regulation of DNA-templated transcription"/>
    <property type="evidence" value="ECO:0007669"/>
    <property type="project" value="InterPro"/>
</dbReference>
<keyword evidence="4" id="KW-0539">Nucleus</keyword>
<feature type="compositionally biased region" description="Polar residues" evidence="5">
    <location>
        <begin position="1"/>
        <end position="17"/>
    </location>
</feature>
<dbReference type="EnsemblPlants" id="OPUNC03G35650.2">
    <property type="protein sequence ID" value="OPUNC03G35650.2"/>
    <property type="gene ID" value="OPUNC03G35650"/>
</dbReference>